<keyword evidence="2" id="KW-1185">Reference proteome</keyword>
<organism evidence="1 2">
    <name type="scientific">Gymnopus androsaceus JB14</name>
    <dbReference type="NCBI Taxonomy" id="1447944"/>
    <lineage>
        <taxon>Eukaryota</taxon>
        <taxon>Fungi</taxon>
        <taxon>Dikarya</taxon>
        <taxon>Basidiomycota</taxon>
        <taxon>Agaricomycotina</taxon>
        <taxon>Agaricomycetes</taxon>
        <taxon>Agaricomycetidae</taxon>
        <taxon>Agaricales</taxon>
        <taxon>Marasmiineae</taxon>
        <taxon>Omphalotaceae</taxon>
        <taxon>Gymnopus</taxon>
    </lineage>
</organism>
<evidence type="ECO:0000313" key="1">
    <source>
        <dbReference type="EMBL" id="KAE9410800.1"/>
    </source>
</evidence>
<name>A0A6A4ILQ8_9AGAR</name>
<sequence>MSSPESSFDPLKRREWQHPMDRKYHQGWIASLNRPGPRYREAEDTYRRALDDLRIAVERTDSLYNSLKSSHSFKYYLKYLQYQKNYWGYKRCFKHVDNKAFMDWVHSRCECVNEHLVTVDMAGQLLKMEKERPPPYAP</sequence>
<dbReference type="EMBL" id="ML769384">
    <property type="protein sequence ID" value="KAE9410800.1"/>
    <property type="molecule type" value="Genomic_DNA"/>
</dbReference>
<protein>
    <submittedName>
        <fullName evidence="1">Uncharacterized protein</fullName>
    </submittedName>
</protein>
<reference evidence="1" key="1">
    <citation type="journal article" date="2019" name="Environ. Microbiol.">
        <title>Fungal ecological strategies reflected in gene transcription - a case study of two litter decomposers.</title>
        <authorList>
            <person name="Barbi F."/>
            <person name="Kohler A."/>
            <person name="Barry K."/>
            <person name="Baskaran P."/>
            <person name="Daum C."/>
            <person name="Fauchery L."/>
            <person name="Ihrmark K."/>
            <person name="Kuo A."/>
            <person name="LaButti K."/>
            <person name="Lipzen A."/>
            <person name="Morin E."/>
            <person name="Grigoriev I.V."/>
            <person name="Henrissat B."/>
            <person name="Lindahl B."/>
            <person name="Martin F."/>
        </authorList>
    </citation>
    <scope>NUCLEOTIDE SEQUENCE</scope>
    <source>
        <strain evidence="1">JB14</strain>
    </source>
</reference>
<proteinExistence type="predicted"/>
<accession>A0A6A4ILQ8</accession>
<dbReference type="AlphaFoldDB" id="A0A6A4ILQ8"/>
<evidence type="ECO:0000313" key="2">
    <source>
        <dbReference type="Proteomes" id="UP000799118"/>
    </source>
</evidence>
<gene>
    <name evidence="1" type="ORF">BT96DRAFT_912254</name>
</gene>
<dbReference type="Proteomes" id="UP000799118">
    <property type="component" value="Unassembled WGS sequence"/>
</dbReference>